<evidence type="ECO:0000313" key="2">
    <source>
        <dbReference type="Proteomes" id="UP000295129"/>
    </source>
</evidence>
<dbReference type="SUPFAM" id="SSF75169">
    <property type="entry name" value="DsrEFH-like"/>
    <property type="match status" value="1"/>
</dbReference>
<name>A0A4R6EFB0_9RHOO</name>
<dbReference type="Gene3D" id="3.40.1260.10">
    <property type="entry name" value="DsrEFH-like"/>
    <property type="match status" value="1"/>
</dbReference>
<proteinExistence type="predicted"/>
<dbReference type="AlphaFoldDB" id="A0A4R6EFB0"/>
<sequence length="196" mass="20545">MRIMRLYSRSVSFPNGPQPRWNGSRSAFALAQPNRSGSNPAALWTALLCLLLPRNLVPALLAVLALAGNGAALAQVSEAPIKVVYHISDGSAQAARGLVNIQNHLNAAPETRITVVTHGPGIDFLLEGATDPQGHAFTGAIGALAARGVDFVVCNNTLVGRGIPADKVVLEAKVVPSGVAEVARLQAREGYVYIRP</sequence>
<evidence type="ECO:0000313" key="1">
    <source>
        <dbReference type="EMBL" id="TDN56940.1"/>
    </source>
</evidence>
<dbReference type="EMBL" id="SNVV01000001">
    <property type="protein sequence ID" value="TDN56940.1"/>
    <property type="molecule type" value="Genomic_DNA"/>
</dbReference>
<protein>
    <submittedName>
        <fullName evidence="1">Uncharacterized protein</fullName>
    </submittedName>
</protein>
<reference evidence="1 2" key="1">
    <citation type="submission" date="2019-03" db="EMBL/GenBank/DDBJ databases">
        <title>Genomic Encyclopedia of Type Strains, Phase IV (KMG-IV): sequencing the most valuable type-strain genomes for metagenomic binning, comparative biology and taxonomic classification.</title>
        <authorList>
            <person name="Goeker M."/>
        </authorList>
    </citation>
    <scope>NUCLEOTIDE SEQUENCE [LARGE SCALE GENOMIC DNA]</scope>
    <source>
        <strain evidence="1 2">DSM 12121</strain>
    </source>
</reference>
<organism evidence="1 2">
    <name type="scientific">Azoarcus indigens</name>
    <dbReference type="NCBI Taxonomy" id="29545"/>
    <lineage>
        <taxon>Bacteria</taxon>
        <taxon>Pseudomonadati</taxon>
        <taxon>Pseudomonadota</taxon>
        <taxon>Betaproteobacteria</taxon>
        <taxon>Rhodocyclales</taxon>
        <taxon>Zoogloeaceae</taxon>
        <taxon>Azoarcus</taxon>
    </lineage>
</organism>
<dbReference type="Pfam" id="PF02635">
    <property type="entry name" value="DsrE"/>
    <property type="match status" value="1"/>
</dbReference>
<dbReference type="Proteomes" id="UP000295129">
    <property type="component" value="Unassembled WGS sequence"/>
</dbReference>
<dbReference type="InterPro" id="IPR003787">
    <property type="entry name" value="Sulphur_relay_DsrE/F-like"/>
</dbReference>
<dbReference type="PANTHER" id="PTHR37691">
    <property type="entry name" value="BLR3518 PROTEIN"/>
    <property type="match status" value="1"/>
</dbReference>
<accession>A0A4R6EFB0</accession>
<dbReference type="PANTHER" id="PTHR37691:SF1">
    <property type="entry name" value="BLR3518 PROTEIN"/>
    <property type="match status" value="1"/>
</dbReference>
<dbReference type="RefSeq" id="WP_211168149.1">
    <property type="nucleotide sequence ID" value="NZ_SNVV01000001.1"/>
</dbReference>
<gene>
    <name evidence="1" type="ORF">C7389_101319</name>
</gene>
<comment type="caution">
    <text evidence="1">The sequence shown here is derived from an EMBL/GenBank/DDBJ whole genome shotgun (WGS) entry which is preliminary data.</text>
</comment>
<keyword evidence="2" id="KW-1185">Reference proteome</keyword>
<dbReference type="InterPro" id="IPR027396">
    <property type="entry name" value="DsrEFH-like"/>
</dbReference>